<dbReference type="InterPro" id="IPR011766">
    <property type="entry name" value="TPP_enzyme_TPP-bd"/>
</dbReference>
<dbReference type="GO" id="GO:0000287">
    <property type="term" value="F:magnesium ion binding"/>
    <property type="evidence" value="ECO:0007669"/>
    <property type="project" value="InterPro"/>
</dbReference>
<dbReference type="GO" id="GO:0030976">
    <property type="term" value="F:thiamine pyrophosphate binding"/>
    <property type="evidence" value="ECO:0007669"/>
    <property type="project" value="InterPro"/>
</dbReference>
<dbReference type="InterPro" id="IPR000399">
    <property type="entry name" value="TPP-bd_CS"/>
</dbReference>
<dbReference type="Pfam" id="PF02775">
    <property type="entry name" value="TPP_enzyme_C"/>
    <property type="match status" value="1"/>
</dbReference>
<dbReference type="SUPFAM" id="SSF52518">
    <property type="entry name" value="Thiamin diphosphate-binding fold (THDP-binding)"/>
    <property type="match status" value="1"/>
</dbReference>
<reference evidence="4 5" key="1">
    <citation type="submission" date="2015-07" db="EMBL/GenBank/DDBJ databases">
        <authorList>
            <consortium name="Pathogen Informatics"/>
        </authorList>
    </citation>
    <scope>NUCLEOTIDE SEQUENCE [LARGE SCALE GENOMIC DNA]</scope>
    <source>
        <strain evidence="4 5">A325</strain>
    </source>
</reference>
<sequence>MTQQRHAIKAYPLRYQNAGFHPLTLIKTMQALIKPDTTLCLDMGSFHIWIARYLSCFRARQMLVSNGQQTMGVALPWAIAASLLKPGHKVVSVSGDGGFMQSSMELETAVRLKCNIVHIIWVDNAYNMVEMQEVQKYRRAAGVKFGPIDFKAYAESFGARGYAITQPDQLLPTLRQAMEVEGPAVVAIPVDYSDNPKLMQARTEANQDPVFQTLEGVFA</sequence>
<dbReference type="Gene3D" id="3.40.50.970">
    <property type="match status" value="1"/>
</dbReference>
<evidence type="ECO:0000256" key="1">
    <source>
        <dbReference type="ARBA" id="ARBA00007812"/>
    </source>
</evidence>
<dbReference type="EMBL" id="CWQJ01000008">
    <property type="protein sequence ID" value="CSC04371.1"/>
    <property type="molecule type" value="Genomic_DNA"/>
</dbReference>
<dbReference type="InterPro" id="IPR029061">
    <property type="entry name" value="THDP-binding"/>
</dbReference>
<dbReference type="Proteomes" id="UP000046067">
    <property type="component" value="Unassembled WGS sequence"/>
</dbReference>
<keyword evidence="2" id="KW-0786">Thiamine pyrophosphate</keyword>
<dbReference type="AlphaFoldDB" id="A0A655X5V4"/>
<keyword evidence="4" id="KW-0808">Transferase</keyword>
<feature type="domain" description="Thiamine pyrophosphate enzyme TPP-binding" evidence="3">
    <location>
        <begin position="42"/>
        <end position="187"/>
    </location>
</feature>
<accession>A0A655X5V4</accession>
<proteinExistence type="inferred from homology"/>
<dbReference type="PANTHER" id="PTHR18968:SF129">
    <property type="entry name" value="ACETOLACTATE SYNTHASE"/>
    <property type="match status" value="1"/>
</dbReference>
<dbReference type="InterPro" id="IPR045229">
    <property type="entry name" value="TPP_enz"/>
</dbReference>
<dbReference type="GO" id="GO:0009099">
    <property type="term" value="P:L-valine biosynthetic process"/>
    <property type="evidence" value="ECO:0007669"/>
    <property type="project" value="TreeGrafter"/>
</dbReference>
<gene>
    <name evidence="4" type="primary">budB</name>
    <name evidence="4" type="ORF">ERS013201_01641</name>
</gene>
<evidence type="ECO:0000256" key="2">
    <source>
        <dbReference type="ARBA" id="ARBA00023052"/>
    </source>
</evidence>
<dbReference type="PROSITE" id="PS00187">
    <property type="entry name" value="TPP_ENZYMES"/>
    <property type="match status" value="1"/>
</dbReference>
<dbReference type="PANTHER" id="PTHR18968">
    <property type="entry name" value="THIAMINE PYROPHOSPHATE ENZYMES"/>
    <property type="match status" value="1"/>
</dbReference>
<evidence type="ECO:0000259" key="3">
    <source>
        <dbReference type="Pfam" id="PF02775"/>
    </source>
</evidence>
<dbReference type="GO" id="GO:0009097">
    <property type="term" value="P:isoleucine biosynthetic process"/>
    <property type="evidence" value="ECO:0007669"/>
    <property type="project" value="TreeGrafter"/>
</dbReference>
<evidence type="ECO:0000313" key="4">
    <source>
        <dbReference type="EMBL" id="CSC04371.1"/>
    </source>
</evidence>
<dbReference type="GO" id="GO:0005948">
    <property type="term" value="C:acetolactate synthase complex"/>
    <property type="evidence" value="ECO:0007669"/>
    <property type="project" value="TreeGrafter"/>
</dbReference>
<dbReference type="EC" id="2.2.1.6" evidence="4"/>
<comment type="similarity">
    <text evidence="1">Belongs to the TPP enzyme family.</text>
</comment>
<evidence type="ECO:0000313" key="5">
    <source>
        <dbReference type="Proteomes" id="UP000046067"/>
    </source>
</evidence>
<name>A0A655X5V4_VIBCL</name>
<dbReference type="GO" id="GO:0050660">
    <property type="term" value="F:flavin adenine dinucleotide binding"/>
    <property type="evidence" value="ECO:0007669"/>
    <property type="project" value="TreeGrafter"/>
</dbReference>
<protein>
    <submittedName>
        <fullName evidence="4">Acetolactate synthase</fullName>
        <ecNumber evidence="4">2.2.1.6</ecNumber>
    </submittedName>
</protein>
<organism evidence="4 5">
    <name type="scientific">Vibrio cholerae</name>
    <dbReference type="NCBI Taxonomy" id="666"/>
    <lineage>
        <taxon>Bacteria</taxon>
        <taxon>Pseudomonadati</taxon>
        <taxon>Pseudomonadota</taxon>
        <taxon>Gammaproteobacteria</taxon>
        <taxon>Vibrionales</taxon>
        <taxon>Vibrionaceae</taxon>
        <taxon>Vibrio</taxon>
    </lineage>
</organism>
<dbReference type="GO" id="GO:0003984">
    <property type="term" value="F:acetolactate synthase activity"/>
    <property type="evidence" value="ECO:0007669"/>
    <property type="project" value="UniProtKB-EC"/>
</dbReference>